<evidence type="ECO:0000256" key="6">
    <source>
        <dbReference type="ARBA" id="ARBA00023136"/>
    </source>
</evidence>
<dbReference type="PANTHER" id="PTHR10465">
    <property type="entry name" value="TRANSMEMBRANE GTPASE FZO1"/>
    <property type="match status" value="1"/>
</dbReference>
<evidence type="ECO:0000256" key="4">
    <source>
        <dbReference type="ARBA" id="ARBA00023054"/>
    </source>
</evidence>
<dbReference type="PROSITE" id="PS00018">
    <property type="entry name" value="EF_HAND_1"/>
    <property type="match status" value="1"/>
</dbReference>
<dbReference type="EMBL" id="ADCY02000021">
    <property type="protein sequence ID" value="EFG31031.2"/>
    <property type="molecule type" value="Genomic_DNA"/>
</dbReference>
<dbReference type="AlphaFoldDB" id="V9HMB2"/>
<keyword evidence="2" id="KW-0547">Nucleotide-binding</keyword>
<evidence type="ECO:0000256" key="5">
    <source>
        <dbReference type="ARBA" id="ARBA00023134"/>
    </source>
</evidence>
<comment type="caution">
    <text evidence="9">The sequence shown here is derived from an EMBL/GenBank/DDBJ whole genome shotgun (WGS) entry which is preliminary data.</text>
</comment>
<dbReference type="OrthoDB" id="6565187at2"/>
<gene>
    <name evidence="9" type="ORF">HMPREF9021_01259</name>
</gene>
<accession>V9HMB2</accession>
<evidence type="ECO:0000313" key="9">
    <source>
        <dbReference type="EMBL" id="EFG31031.2"/>
    </source>
</evidence>
<proteinExistence type="predicted"/>
<dbReference type="GO" id="GO:0005525">
    <property type="term" value="F:GTP binding"/>
    <property type="evidence" value="ECO:0007669"/>
    <property type="project" value="UniProtKB-KW"/>
</dbReference>
<keyword evidence="3" id="KW-0378">Hydrolase</keyword>
<dbReference type="GO" id="GO:0003924">
    <property type="term" value="F:GTPase activity"/>
    <property type="evidence" value="ECO:0007669"/>
    <property type="project" value="InterPro"/>
</dbReference>
<dbReference type="InterPro" id="IPR027417">
    <property type="entry name" value="P-loop_NTPase"/>
</dbReference>
<evidence type="ECO:0000256" key="1">
    <source>
        <dbReference type="ARBA" id="ARBA00004125"/>
    </source>
</evidence>
<reference evidence="9 10" key="2">
    <citation type="submission" date="2011-10" db="EMBL/GenBank/DDBJ databases">
        <title>The Genome Sequence of Simonsiella muelleri ATCC 29453.</title>
        <authorList>
            <consortium name="The Broad Institute Genome Sequencing Platform"/>
            <consortium name="The Broad Institute Genome Sequencing Center for Infectious Disease"/>
            <person name="Earl A."/>
            <person name="Ward D."/>
            <person name="Feldgarden M."/>
            <person name="Gevers D."/>
            <person name="Izard J."/>
            <person name="Baranova O.V."/>
            <person name="Blanton J.M."/>
            <person name="Tanner A.C."/>
            <person name="Dewhirst F."/>
            <person name="Young S.K."/>
            <person name="Zeng Q."/>
            <person name="Gargeya S."/>
            <person name="Fitzgerald M."/>
            <person name="Haas B."/>
            <person name="Abouelleil A."/>
            <person name="Alvarado L."/>
            <person name="Arachchi H.M."/>
            <person name="Berlin A."/>
            <person name="Brown A."/>
            <person name="Chapman S.B."/>
            <person name="Chen Z."/>
            <person name="Dunbar C."/>
            <person name="Freedman E."/>
            <person name="Gearin G."/>
            <person name="Goldberg J."/>
            <person name="Griggs A."/>
            <person name="Gujja S."/>
            <person name="Heiman D."/>
            <person name="Howarth C."/>
            <person name="Larson L."/>
            <person name="Lui A."/>
            <person name="MacDonald P.J.P."/>
            <person name="Montmayeur A."/>
            <person name="Murphy C."/>
            <person name="Neiman D."/>
            <person name="Pearson M."/>
            <person name="Priest M."/>
            <person name="Roberts A."/>
            <person name="Saif S."/>
            <person name="Shea T."/>
            <person name="Shenoy N."/>
            <person name="Sisk P."/>
            <person name="Stolte C."/>
            <person name="Sykes S."/>
            <person name="Wortman J."/>
            <person name="Nusbaum C."/>
            <person name="Birren B."/>
        </authorList>
    </citation>
    <scope>NUCLEOTIDE SEQUENCE [LARGE SCALE GENOMIC DNA]</scope>
    <source>
        <strain evidence="9 10">ATCC 29453</strain>
    </source>
</reference>
<dbReference type="KEGG" id="smur:BWP33_04860"/>
<keyword evidence="5" id="KW-0342">GTP-binding</keyword>
<dbReference type="Proteomes" id="UP000017813">
    <property type="component" value="Unassembled WGS sequence"/>
</dbReference>
<reference evidence="9 10" key="1">
    <citation type="submission" date="2010-03" db="EMBL/GenBank/DDBJ databases">
        <authorList>
            <consortium name="The Broad Institute Genome Sequencing Platform"/>
            <person name="Ward D."/>
            <person name="Earl A."/>
            <person name="Feldgarden M."/>
            <person name="Gevers D."/>
            <person name="Young S."/>
            <person name="Zeng Q."/>
            <person name="Koehrsen M."/>
            <person name="Alvarado L."/>
            <person name="Berlin A.M."/>
            <person name="Borenstein D."/>
            <person name="Chapman S.B."/>
            <person name="Chen Z."/>
            <person name="Engels R."/>
            <person name="Freedman E."/>
            <person name="Gellesch M."/>
            <person name="Goldberg J."/>
            <person name="Griggs A."/>
            <person name="Gujja S."/>
            <person name="Heilman E.R."/>
            <person name="Heiman D.I."/>
            <person name="Hepburn T.A."/>
            <person name="Howarth C."/>
            <person name="Jen D."/>
            <person name="Larson L."/>
            <person name="Mehta T."/>
            <person name="Park D."/>
            <person name="Pearson M."/>
            <person name="Richards J."/>
            <person name="Roberts A."/>
            <person name="Saif S."/>
            <person name="Shea T.D."/>
            <person name="Shenoy N."/>
            <person name="Sisk P."/>
            <person name="Stolte C."/>
            <person name="Sykes S.N."/>
            <person name="Walk T."/>
            <person name="White J."/>
            <person name="Yandava C."/>
            <person name="Izard J."/>
            <person name="Baranova O.V."/>
            <person name="Blanton J.M."/>
            <person name="Tanner A.C."/>
            <person name="Dewhirst F."/>
            <person name="Haas B."/>
            <person name="Nusbaum C."/>
            <person name="Birren B."/>
        </authorList>
    </citation>
    <scope>NUCLEOTIDE SEQUENCE [LARGE SCALE GENOMIC DNA]</scope>
    <source>
        <strain evidence="9 10">ATCC 29453</strain>
    </source>
</reference>
<dbReference type="eggNOG" id="COG0699">
    <property type="taxonomic scope" value="Bacteria"/>
</dbReference>
<dbReference type="STRING" id="641147.HMPREF9021_01259"/>
<dbReference type="RefSeq" id="WP_002641680.1">
    <property type="nucleotide sequence ID" value="NZ_CP019448.1"/>
</dbReference>
<dbReference type="PROSITE" id="PS51718">
    <property type="entry name" value="G_DYNAMIN_2"/>
    <property type="match status" value="1"/>
</dbReference>
<dbReference type="InterPro" id="IPR030381">
    <property type="entry name" value="G_DYNAMIN_dom"/>
</dbReference>
<dbReference type="InterPro" id="IPR027094">
    <property type="entry name" value="Mitofusin_fam"/>
</dbReference>
<evidence type="ECO:0000256" key="3">
    <source>
        <dbReference type="ARBA" id="ARBA00022801"/>
    </source>
</evidence>
<comment type="subcellular location">
    <subcellularLocation>
        <location evidence="1">Endosome membrane</location>
        <topology evidence="1">Peripheral membrane protein</topology>
        <orientation evidence="1">Cytoplasmic side</orientation>
    </subcellularLocation>
</comment>
<sequence length="809" mass="93188">MNPITMSTEEVLSYRDRTVLCLTKQLDLLKNIEELGLIRPTTGDKNEDGLLTREELPERRAIVEGEILKLQKFDVVLAVVGTMKAGKSTTINAIVGREILPNRNRPMTALPTQIIHVQGKTTPTLKFHNPAVQAFSGSLKDKLAQNPDWLKHPDLQEVNIQELITQIQSGWQFDAEYVGEDAIFDFLRSLNDLVRLAEIIHNKLDESISFPYQECKNINQLPVIEVEFFHLKDKDASQGNLILLDTPGPNEAGQNYALRKMLDEQLNRSSAVLLVLDYTQLKSEASDSVKQQLLAMPTLAQDRLFALVNRYDARDANSDDAETVKDLVFHDFLKDKVLREHIFPVSARHAYLSNRMLQTLASNSEKPDFIEESWVEDFAKMALGVSDAEDWDDESLDKITKRAQKRLDESLMLEPIERAIAQTHQTAPVVAIQSALANVGDLVQRLNAVCEFSMAIAKNETDSQHIDLQRLLISLQAYSGSLKNLEHRFQECLMDLSEKSMEHAQKQVAELEKNIVQEVDRTFGKIVSDAQQSIDENSQYVKVRDYLRKMTTQEELKKQQMERIRAEQLLHETKDGKLVFTSQEQRDDFLKCCQQIISQLNQTAYMAANEIISDSLKLAYFELTKIEKEICDIVREVQAAFHQNDVKIELSIPSMNDSMKHHITPEDYTYERNMRYEEKTEVREKDGALAWVARKIWRGGKLEVKLDYWTDDKEKLRANIIYNIQMNILKKVKNAVEAQFVEIEEEYVKGNLRTITQITQQMKNQLKQSFEFNQRNAANIDAIREQIRQINLQNNEVRTDLMQIQEQFQ</sequence>
<keyword evidence="10" id="KW-1185">Reference proteome</keyword>
<evidence type="ECO:0000259" key="8">
    <source>
        <dbReference type="PROSITE" id="PS51718"/>
    </source>
</evidence>
<dbReference type="HOGENOM" id="CLU_011600_2_0_4"/>
<dbReference type="PANTHER" id="PTHR10465:SF0">
    <property type="entry name" value="SARCALUMENIN"/>
    <property type="match status" value="1"/>
</dbReference>
<feature type="coiled-coil region" evidence="7">
    <location>
        <begin position="780"/>
        <end position="807"/>
    </location>
</feature>
<dbReference type="GO" id="GO:0008053">
    <property type="term" value="P:mitochondrial fusion"/>
    <property type="evidence" value="ECO:0007669"/>
    <property type="project" value="TreeGrafter"/>
</dbReference>
<feature type="domain" description="Dynamin-type G" evidence="8">
    <location>
        <begin position="71"/>
        <end position="405"/>
    </location>
</feature>
<name>V9HMB2_9NEIS</name>
<dbReference type="Gene3D" id="3.40.50.300">
    <property type="entry name" value="P-loop containing nucleotide triphosphate hydrolases"/>
    <property type="match status" value="1"/>
</dbReference>
<dbReference type="Pfam" id="PF00350">
    <property type="entry name" value="Dynamin_N"/>
    <property type="match status" value="1"/>
</dbReference>
<keyword evidence="6" id="KW-0472">Membrane</keyword>
<feature type="coiled-coil region" evidence="7">
    <location>
        <begin position="494"/>
        <end position="521"/>
    </location>
</feature>
<dbReference type="InterPro" id="IPR018247">
    <property type="entry name" value="EF_Hand_1_Ca_BS"/>
</dbReference>
<protein>
    <recommendedName>
        <fullName evidence="8">Dynamin-type G domain-containing protein</fullName>
    </recommendedName>
</protein>
<evidence type="ECO:0000313" key="10">
    <source>
        <dbReference type="Proteomes" id="UP000017813"/>
    </source>
</evidence>
<keyword evidence="4 7" id="KW-0175">Coiled coil</keyword>
<dbReference type="InterPro" id="IPR045063">
    <property type="entry name" value="Dynamin_N"/>
</dbReference>
<evidence type="ECO:0000256" key="7">
    <source>
        <dbReference type="SAM" id="Coils"/>
    </source>
</evidence>
<evidence type="ECO:0000256" key="2">
    <source>
        <dbReference type="ARBA" id="ARBA00022741"/>
    </source>
</evidence>
<organism evidence="9 10">
    <name type="scientific">Simonsiella muelleri ATCC 29453</name>
    <dbReference type="NCBI Taxonomy" id="641147"/>
    <lineage>
        <taxon>Bacteria</taxon>
        <taxon>Pseudomonadati</taxon>
        <taxon>Pseudomonadota</taxon>
        <taxon>Betaproteobacteria</taxon>
        <taxon>Neisseriales</taxon>
        <taxon>Neisseriaceae</taxon>
        <taxon>Simonsiella</taxon>
    </lineage>
</organism>
<dbReference type="SUPFAM" id="SSF52540">
    <property type="entry name" value="P-loop containing nucleoside triphosphate hydrolases"/>
    <property type="match status" value="1"/>
</dbReference>